<evidence type="ECO:0000256" key="3">
    <source>
        <dbReference type="ARBA" id="ARBA00012438"/>
    </source>
</evidence>
<dbReference type="InterPro" id="IPR005467">
    <property type="entry name" value="His_kinase_dom"/>
</dbReference>
<dbReference type="InterPro" id="IPR036097">
    <property type="entry name" value="HisK_dim/P_sf"/>
</dbReference>
<comment type="subcellular location">
    <subcellularLocation>
        <location evidence="2">Cell inner membrane</location>
        <topology evidence="2">Multi-pass membrane protein</topology>
    </subcellularLocation>
</comment>
<keyword evidence="9" id="KW-0547">Nucleotide-binding</keyword>
<dbReference type="SMART" id="SM00388">
    <property type="entry name" value="HisKA"/>
    <property type="match status" value="1"/>
</dbReference>
<keyword evidence="6" id="KW-0597">Phosphoprotein</keyword>
<gene>
    <name evidence="18" type="ORF">FAZ98_15715</name>
</gene>
<dbReference type="InterPro" id="IPR003594">
    <property type="entry name" value="HATPase_dom"/>
</dbReference>
<dbReference type="Pfam" id="PF00512">
    <property type="entry name" value="HisKA"/>
    <property type="match status" value="1"/>
</dbReference>
<proteinExistence type="predicted"/>
<evidence type="ECO:0000256" key="11">
    <source>
        <dbReference type="ARBA" id="ARBA00022840"/>
    </source>
</evidence>
<dbReference type="SMART" id="SM00304">
    <property type="entry name" value="HAMP"/>
    <property type="match status" value="1"/>
</dbReference>
<dbReference type="GO" id="GO:0000155">
    <property type="term" value="F:phosphorelay sensor kinase activity"/>
    <property type="evidence" value="ECO:0007669"/>
    <property type="project" value="InterPro"/>
</dbReference>
<evidence type="ECO:0000256" key="7">
    <source>
        <dbReference type="ARBA" id="ARBA00022679"/>
    </source>
</evidence>
<dbReference type="CDD" id="cd00082">
    <property type="entry name" value="HisKA"/>
    <property type="match status" value="1"/>
</dbReference>
<dbReference type="InterPro" id="IPR004358">
    <property type="entry name" value="Sig_transdc_His_kin-like_C"/>
</dbReference>
<evidence type="ECO:0000256" key="5">
    <source>
        <dbReference type="ARBA" id="ARBA00022519"/>
    </source>
</evidence>
<dbReference type="CDD" id="cd00075">
    <property type="entry name" value="HATPase"/>
    <property type="match status" value="1"/>
</dbReference>
<dbReference type="EC" id="2.7.13.3" evidence="3"/>
<reference evidence="18 19" key="1">
    <citation type="submission" date="2019-12" db="EMBL/GenBank/DDBJ databases">
        <title>Paraburkholderia acidiphila 7Q-K02 sp. nov and Paraburkholderia acidisoli DHF22 sp. nov., two strains isolated from forest soil.</title>
        <authorList>
            <person name="Gao Z."/>
            <person name="Qiu L."/>
        </authorList>
    </citation>
    <scope>NUCLEOTIDE SEQUENCE [LARGE SCALE GENOMIC DNA]</scope>
    <source>
        <strain evidence="18 19">DHF22</strain>
    </source>
</reference>
<evidence type="ECO:0000256" key="6">
    <source>
        <dbReference type="ARBA" id="ARBA00022553"/>
    </source>
</evidence>
<dbReference type="Pfam" id="PF00672">
    <property type="entry name" value="HAMP"/>
    <property type="match status" value="1"/>
</dbReference>
<evidence type="ECO:0000259" key="17">
    <source>
        <dbReference type="PROSITE" id="PS50885"/>
    </source>
</evidence>
<evidence type="ECO:0000256" key="9">
    <source>
        <dbReference type="ARBA" id="ARBA00022741"/>
    </source>
</evidence>
<feature type="transmembrane region" description="Helical" evidence="15">
    <location>
        <begin position="14"/>
        <end position="36"/>
    </location>
</feature>
<dbReference type="InterPro" id="IPR003660">
    <property type="entry name" value="HAMP_dom"/>
</dbReference>
<dbReference type="GO" id="GO:0005886">
    <property type="term" value="C:plasma membrane"/>
    <property type="evidence" value="ECO:0007669"/>
    <property type="project" value="UniProtKB-SubCell"/>
</dbReference>
<evidence type="ECO:0000256" key="14">
    <source>
        <dbReference type="ARBA" id="ARBA00023136"/>
    </source>
</evidence>
<dbReference type="PROSITE" id="PS50109">
    <property type="entry name" value="HIS_KIN"/>
    <property type="match status" value="1"/>
</dbReference>
<dbReference type="GO" id="GO:0005524">
    <property type="term" value="F:ATP binding"/>
    <property type="evidence" value="ECO:0007669"/>
    <property type="project" value="UniProtKB-KW"/>
</dbReference>
<evidence type="ECO:0000256" key="10">
    <source>
        <dbReference type="ARBA" id="ARBA00022777"/>
    </source>
</evidence>
<comment type="catalytic activity">
    <reaction evidence="1">
        <text>ATP + protein L-histidine = ADP + protein N-phospho-L-histidine.</text>
        <dbReference type="EC" id="2.7.13.3"/>
    </reaction>
</comment>
<feature type="transmembrane region" description="Helical" evidence="15">
    <location>
        <begin position="162"/>
        <end position="184"/>
    </location>
</feature>
<accession>A0A7Z2GMD0</accession>
<dbReference type="PROSITE" id="PS50885">
    <property type="entry name" value="HAMP"/>
    <property type="match status" value="1"/>
</dbReference>
<evidence type="ECO:0000256" key="1">
    <source>
        <dbReference type="ARBA" id="ARBA00000085"/>
    </source>
</evidence>
<keyword evidence="19" id="KW-1185">Reference proteome</keyword>
<name>A0A7Z2GMD0_9BURK</name>
<keyword evidence="11" id="KW-0067">ATP-binding</keyword>
<dbReference type="InterPro" id="IPR050980">
    <property type="entry name" value="2C_sensor_his_kinase"/>
</dbReference>
<keyword evidence="4" id="KW-1003">Cell membrane</keyword>
<dbReference type="AlphaFoldDB" id="A0A7Z2GMD0"/>
<evidence type="ECO:0000256" key="8">
    <source>
        <dbReference type="ARBA" id="ARBA00022692"/>
    </source>
</evidence>
<dbReference type="PANTHER" id="PTHR44936">
    <property type="entry name" value="SENSOR PROTEIN CREC"/>
    <property type="match status" value="1"/>
</dbReference>
<evidence type="ECO:0000256" key="2">
    <source>
        <dbReference type="ARBA" id="ARBA00004429"/>
    </source>
</evidence>
<dbReference type="PANTHER" id="PTHR44936:SF5">
    <property type="entry name" value="SENSOR HISTIDINE KINASE ENVZ"/>
    <property type="match status" value="1"/>
</dbReference>
<dbReference type="SUPFAM" id="SSF47384">
    <property type="entry name" value="Homodimeric domain of signal transducing histidine kinase"/>
    <property type="match status" value="1"/>
</dbReference>
<dbReference type="SUPFAM" id="SSF55874">
    <property type="entry name" value="ATPase domain of HSP90 chaperone/DNA topoisomerase II/histidine kinase"/>
    <property type="match status" value="1"/>
</dbReference>
<keyword evidence="12 15" id="KW-1133">Transmembrane helix</keyword>
<evidence type="ECO:0000256" key="12">
    <source>
        <dbReference type="ARBA" id="ARBA00022989"/>
    </source>
</evidence>
<dbReference type="OrthoDB" id="9804645at2"/>
<evidence type="ECO:0000256" key="15">
    <source>
        <dbReference type="SAM" id="Phobius"/>
    </source>
</evidence>
<dbReference type="SMART" id="SM00387">
    <property type="entry name" value="HATPase_c"/>
    <property type="match status" value="1"/>
</dbReference>
<dbReference type="CDD" id="cd06225">
    <property type="entry name" value="HAMP"/>
    <property type="match status" value="1"/>
</dbReference>
<protein>
    <recommendedName>
        <fullName evidence="3">histidine kinase</fullName>
        <ecNumber evidence="3">2.7.13.3</ecNumber>
    </recommendedName>
</protein>
<organism evidence="18 19">
    <name type="scientific">Paraburkholderia acidisoli</name>
    <dbReference type="NCBI Taxonomy" id="2571748"/>
    <lineage>
        <taxon>Bacteria</taxon>
        <taxon>Pseudomonadati</taxon>
        <taxon>Pseudomonadota</taxon>
        <taxon>Betaproteobacteria</taxon>
        <taxon>Burkholderiales</taxon>
        <taxon>Burkholderiaceae</taxon>
        <taxon>Paraburkholderia</taxon>
    </lineage>
</organism>
<dbReference type="Proteomes" id="UP000433577">
    <property type="component" value="Chromosome 2"/>
</dbReference>
<keyword evidence="8 15" id="KW-0812">Transmembrane</keyword>
<keyword evidence="14 15" id="KW-0472">Membrane</keyword>
<dbReference type="Pfam" id="PF02518">
    <property type="entry name" value="HATPase_c"/>
    <property type="match status" value="1"/>
</dbReference>
<evidence type="ECO:0000313" key="19">
    <source>
        <dbReference type="Proteomes" id="UP000433577"/>
    </source>
</evidence>
<dbReference type="Gene3D" id="3.30.565.10">
    <property type="entry name" value="Histidine kinase-like ATPase, C-terminal domain"/>
    <property type="match status" value="1"/>
</dbReference>
<dbReference type="Gene3D" id="1.10.8.500">
    <property type="entry name" value="HAMP domain in histidine kinase"/>
    <property type="match status" value="1"/>
</dbReference>
<evidence type="ECO:0000313" key="18">
    <source>
        <dbReference type="EMBL" id="QGZ64472.1"/>
    </source>
</evidence>
<dbReference type="EMBL" id="CP046914">
    <property type="protein sequence ID" value="QGZ64472.1"/>
    <property type="molecule type" value="Genomic_DNA"/>
</dbReference>
<evidence type="ECO:0000259" key="16">
    <source>
        <dbReference type="PROSITE" id="PS50109"/>
    </source>
</evidence>
<keyword evidence="13" id="KW-0902">Two-component regulatory system</keyword>
<dbReference type="SUPFAM" id="SSF158472">
    <property type="entry name" value="HAMP domain-like"/>
    <property type="match status" value="1"/>
</dbReference>
<dbReference type="RefSeq" id="WP_158953935.1">
    <property type="nucleotide sequence ID" value="NZ_CP046914.1"/>
</dbReference>
<keyword evidence="7" id="KW-0808">Transferase</keyword>
<feature type="domain" description="Histidine kinase" evidence="16">
    <location>
        <begin position="246"/>
        <end position="448"/>
    </location>
</feature>
<evidence type="ECO:0000256" key="13">
    <source>
        <dbReference type="ARBA" id="ARBA00023012"/>
    </source>
</evidence>
<feature type="domain" description="HAMP" evidence="17">
    <location>
        <begin position="186"/>
        <end position="238"/>
    </location>
</feature>
<dbReference type="InterPro" id="IPR003661">
    <property type="entry name" value="HisK_dim/P_dom"/>
</dbReference>
<dbReference type="Gene3D" id="1.10.287.130">
    <property type="match status" value="1"/>
</dbReference>
<keyword evidence="5" id="KW-0997">Cell inner membrane</keyword>
<dbReference type="InterPro" id="IPR036890">
    <property type="entry name" value="HATPase_C_sf"/>
</dbReference>
<dbReference type="KEGG" id="pacs:FAZ98_15715"/>
<evidence type="ECO:0000256" key="4">
    <source>
        <dbReference type="ARBA" id="ARBA00022475"/>
    </source>
</evidence>
<keyword evidence="10" id="KW-0418">Kinase</keyword>
<sequence>MRFGLPRSLLSRNIALLVALVALSQVCSLSVLLHYVQRPRIERASIIFADYVTLLDTTLAAMPAAEGRAAAARLNARSTPPPEVTEAPDDTPPSLIHFFRTWQRDLFVAALQRHLPPDLLVRWDASHDTPSPLQERLWIRVHAAGAPVWISLPMTADARASGISTALVLSAGLALLAALTGYLLQRHLNRPLRELARAARRVSAGDTPPPLPTDGPTEIAAVSHAFNQMTDALKQAEATRALMLAGVSHDIRTPLTKLRLAIAMALPRGSNDALVAASESYLDQIDTILQQFMDYAGSGEREAPKPGDLNALAGQLVADFAGLGHEFEFDEGMLPVFDFQPVAVMRLLMNLMQNAVNYGRAGLAIRTMREGDMACVVIGDRGSGIRAAELERLKEPFSRGANARTHSGGSGLGLAIVDRIARLHGGTLTFRDRAGGGLEAVVRLPLDGSISHPRAT</sequence>
<dbReference type="PRINTS" id="PR00344">
    <property type="entry name" value="BCTRLSENSOR"/>
</dbReference>